<dbReference type="InterPro" id="IPR013187">
    <property type="entry name" value="F-box-assoc_dom_typ3"/>
</dbReference>
<dbReference type="InterPro" id="IPR001810">
    <property type="entry name" value="F-box_dom"/>
</dbReference>
<feature type="region of interest" description="Disordered" evidence="1">
    <location>
        <begin position="443"/>
        <end position="468"/>
    </location>
</feature>
<dbReference type="PROSITE" id="PS50181">
    <property type="entry name" value="FBOX"/>
    <property type="match status" value="1"/>
</dbReference>
<dbReference type="NCBIfam" id="TIGR01640">
    <property type="entry name" value="F_box_assoc_1"/>
    <property type="match status" value="1"/>
</dbReference>
<dbReference type="Proteomes" id="UP000078284">
    <property type="component" value="Chromosome 1"/>
</dbReference>
<dbReference type="Pfam" id="PF08268">
    <property type="entry name" value="FBA_3"/>
    <property type="match status" value="1"/>
</dbReference>
<dbReference type="ExpressionAtlas" id="A0A178WBZ7">
    <property type="expression patterns" value="baseline and differential"/>
</dbReference>
<evidence type="ECO:0000259" key="2">
    <source>
        <dbReference type="PROSITE" id="PS50181"/>
    </source>
</evidence>
<feature type="compositionally biased region" description="Acidic residues" evidence="1">
    <location>
        <begin position="447"/>
        <end position="468"/>
    </location>
</feature>
<dbReference type="SUPFAM" id="SSF81383">
    <property type="entry name" value="F-box domain"/>
    <property type="match status" value="1"/>
</dbReference>
<dbReference type="InterPro" id="IPR017451">
    <property type="entry name" value="F-box-assoc_interact_dom"/>
</dbReference>
<dbReference type="InterPro" id="IPR036047">
    <property type="entry name" value="F-box-like_dom_sf"/>
</dbReference>
<proteinExistence type="predicted"/>
<dbReference type="CDD" id="cd22157">
    <property type="entry name" value="F-box_AtFBW1-like"/>
    <property type="match status" value="1"/>
</dbReference>
<evidence type="ECO:0000313" key="3">
    <source>
        <dbReference type="EMBL" id="OAP15321.1"/>
    </source>
</evidence>
<dbReference type="PANTHER" id="PTHR31111">
    <property type="entry name" value="BNAA05G37150D PROTEIN-RELATED"/>
    <property type="match status" value="1"/>
</dbReference>
<evidence type="ECO:0000256" key="1">
    <source>
        <dbReference type="SAM" id="MobiDB-lite"/>
    </source>
</evidence>
<protein>
    <recommendedName>
        <fullName evidence="2">F-box domain-containing protein</fullName>
    </recommendedName>
</protein>
<gene>
    <name evidence="3" type="ordered locus">AXX17_At1g41300</name>
</gene>
<comment type="caution">
    <text evidence="3">The sequence shown here is derived from an EMBL/GenBank/DDBJ whole genome shotgun (WGS) entry which is preliminary data.</text>
</comment>
<accession>A0A178WBZ7</accession>
<dbReference type="SMART" id="SM00256">
    <property type="entry name" value="FBOX"/>
    <property type="match status" value="1"/>
</dbReference>
<dbReference type="PANTHER" id="PTHR31111:SF130">
    <property type="entry name" value="F-BOX ASSOCIATED UBIQUITINATION EFFECTOR FAMILY PROTEIN"/>
    <property type="match status" value="1"/>
</dbReference>
<name>A0A178WBZ7_ARATH</name>
<dbReference type="Pfam" id="PF00646">
    <property type="entry name" value="F-box"/>
    <property type="match status" value="1"/>
</dbReference>
<feature type="domain" description="F-box" evidence="2">
    <location>
        <begin position="40"/>
        <end position="85"/>
    </location>
</feature>
<dbReference type="EMBL" id="LUHQ01000001">
    <property type="protein sequence ID" value="OAP15321.1"/>
    <property type="molecule type" value="Genomic_DNA"/>
</dbReference>
<dbReference type="Gene3D" id="1.20.1280.50">
    <property type="match status" value="1"/>
</dbReference>
<dbReference type="AlphaFoldDB" id="A0A178WBZ7"/>
<sequence length="468" mass="54339">MLSFCYSSLKGCFSVTISLVLNISFNISLSLCVGSANRTFMVSVSLPKELILEILKRLPAKSVKRFHCVSKQWASMLSCPHFRELFLTRSSSAQPRLLFAIEKHNQWSLFSLPQRLTPYEKSSSSSVVVTPEFHMKFPPDGMLIYPRHDRRFSFGYASGLMYFYGMWINEHNYDGVPVICNPLTGRYASLPFLERYRKAFSFFGFDPIEKQYKVLFMAYPSGPDHHTVLTFGTGEMSWRKIECSVKHDIASDGICINGVMYYLGDTSEFMTAFVVVCFDVRSETFSFIYPGSYCEVINYKGKLGLVFCDDYTDDAIELRLWVLEDKEKIEWSKYAYKLKDEKFSAHYVSIVGVSAAGEIVLSMADFTSKQPFYVFYYNPERNTLQCTEIQGFEEHHGTFDRRSRVRVFVDDCSSFYRFADHVEYLNVDEPKLLKSKIYDGPNAKIEWEEEEEEDEDEDQEKEEEDQWS</sequence>
<organism evidence="3 4">
    <name type="scientific">Arabidopsis thaliana</name>
    <name type="common">Mouse-ear cress</name>
    <dbReference type="NCBI Taxonomy" id="3702"/>
    <lineage>
        <taxon>Eukaryota</taxon>
        <taxon>Viridiplantae</taxon>
        <taxon>Streptophyta</taxon>
        <taxon>Embryophyta</taxon>
        <taxon>Tracheophyta</taxon>
        <taxon>Spermatophyta</taxon>
        <taxon>Magnoliopsida</taxon>
        <taxon>eudicotyledons</taxon>
        <taxon>Gunneridae</taxon>
        <taxon>Pentapetalae</taxon>
        <taxon>rosids</taxon>
        <taxon>malvids</taxon>
        <taxon>Brassicales</taxon>
        <taxon>Brassicaceae</taxon>
        <taxon>Camelineae</taxon>
        <taxon>Arabidopsis</taxon>
    </lineage>
</organism>
<reference evidence="4" key="1">
    <citation type="journal article" date="2016" name="Proc. Natl. Acad. Sci. U.S.A.">
        <title>Chromosome-level assembly of Arabidopsis thaliana Ler reveals the extent of translocation and inversion polymorphisms.</title>
        <authorList>
            <person name="Zapata L."/>
            <person name="Ding J."/>
            <person name="Willing E.M."/>
            <person name="Hartwig B."/>
            <person name="Bezdan D."/>
            <person name="Jiao W.B."/>
            <person name="Patel V."/>
            <person name="Velikkakam James G."/>
            <person name="Koornneef M."/>
            <person name="Ossowski S."/>
            <person name="Schneeberger K."/>
        </authorList>
    </citation>
    <scope>NUCLEOTIDE SEQUENCE [LARGE SCALE GENOMIC DNA]</scope>
    <source>
        <strain evidence="4">cv. Landsberg erecta</strain>
    </source>
</reference>
<evidence type="ECO:0000313" key="4">
    <source>
        <dbReference type="Proteomes" id="UP000078284"/>
    </source>
</evidence>